<proteinExistence type="predicted"/>
<organism evidence="2 3">
    <name type="scientific">Paramecium sonneborni</name>
    <dbReference type="NCBI Taxonomy" id="65129"/>
    <lineage>
        <taxon>Eukaryota</taxon>
        <taxon>Sar</taxon>
        <taxon>Alveolata</taxon>
        <taxon>Ciliophora</taxon>
        <taxon>Intramacronucleata</taxon>
        <taxon>Oligohymenophorea</taxon>
        <taxon>Peniculida</taxon>
        <taxon>Parameciidae</taxon>
        <taxon>Paramecium</taxon>
    </lineage>
</organism>
<protein>
    <submittedName>
        <fullName evidence="2">Uncharacterized protein</fullName>
    </submittedName>
</protein>
<reference evidence="2" key="1">
    <citation type="submission" date="2021-01" db="EMBL/GenBank/DDBJ databases">
        <authorList>
            <consortium name="Genoscope - CEA"/>
            <person name="William W."/>
        </authorList>
    </citation>
    <scope>NUCLEOTIDE SEQUENCE</scope>
</reference>
<dbReference type="Proteomes" id="UP000692954">
    <property type="component" value="Unassembled WGS sequence"/>
</dbReference>
<evidence type="ECO:0000256" key="1">
    <source>
        <dbReference type="SAM" id="Coils"/>
    </source>
</evidence>
<comment type="caution">
    <text evidence="2">The sequence shown here is derived from an EMBL/GenBank/DDBJ whole genome shotgun (WGS) entry which is preliminary data.</text>
</comment>
<keyword evidence="3" id="KW-1185">Reference proteome</keyword>
<dbReference type="EMBL" id="CAJJDN010000161">
    <property type="protein sequence ID" value="CAD8125625.1"/>
    <property type="molecule type" value="Genomic_DNA"/>
</dbReference>
<dbReference type="AlphaFoldDB" id="A0A8S1RFV8"/>
<sequence length="293" mass="35712">MGNQHQTILIKPFFQYEIQTRMAIEFRNNILLYLEFIKNIFSDKQSSLSLQNNIITLIIQQEWLIQSFKSAQVYVLIQYERLTPELVKYKVKNLKQEQSNIAQKWKFLRNEIRSMKRYQLIMKEEIQLLNYQQLCTYEKNNIVFKFHETYTTLQIFFDDNIDSFKLQRQVDNQEIQNRKEGKWRKYQQLIFNSYIIQFKLIFKNGRQNLTFWQAQQRIYKADKNSKKYKIDYPYIIQNKKIRIKMTTQEINNYINNLNTVNNKEINSVFEQNIVGKSLLSQQLVLLILIQKYC</sequence>
<feature type="coiled-coil region" evidence="1">
    <location>
        <begin position="236"/>
        <end position="263"/>
    </location>
</feature>
<keyword evidence="1" id="KW-0175">Coiled coil</keyword>
<accession>A0A8S1RFV8</accession>
<evidence type="ECO:0000313" key="2">
    <source>
        <dbReference type="EMBL" id="CAD8125625.1"/>
    </source>
</evidence>
<evidence type="ECO:0000313" key="3">
    <source>
        <dbReference type="Proteomes" id="UP000692954"/>
    </source>
</evidence>
<gene>
    <name evidence="2" type="ORF">PSON_ATCC_30995.1.T1610008</name>
</gene>
<name>A0A8S1RFV8_9CILI</name>